<feature type="region of interest" description="Disordered" evidence="1">
    <location>
        <begin position="26"/>
        <end position="68"/>
    </location>
</feature>
<dbReference type="EMBL" id="DF236999">
    <property type="protein sequence ID" value="GAQ80253.1"/>
    <property type="molecule type" value="Genomic_DNA"/>
</dbReference>
<name>A0A1Y1HQ95_KLENI</name>
<dbReference type="Proteomes" id="UP000054558">
    <property type="component" value="Unassembled WGS sequence"/>
</dbReference>
<keyword evidence="3" id="KW-1185">Reference proteome</keyword>
<feature type="region of interest" description="Disordered" evidence="1">
    <location>
        <begin position="108"/>
        <end position="134"/>
    </location>
</feature>
<dbReference type="AlphaFoldDB" id="A0A1Y1HQ95"/>
<evidence type="ECO:0000313" key="2">
    <source>
        <dbReference type="EMBL" id="GAQ80253.1"/>
    </source>
</evidence>
<evidence type="ECO:0000256" key="1">
    <source>
        <dbReference type="SAM" id="MobiDB-lite"/>
    </source>
</evidence>
<gene>
    <name evidence="2" type="ORF">KFL_000500050</name>
</gene>
<proteinExistence type="predicted"/>
<organism evidence="2 3">
    <name type="scientific">Klebsormidium nitens</name>
    <name type="common">Green alga</name>
    <name type="synonym">Ulothrix nitens</name>
    <dbReference type="NCBI Taxonomy" id="105231"/>
    <lineage>
        <taxon>Eukaryota</taxon>
        <taxon>Viridiplantae</taxon>
        <taxon>Streptophyta</taxon>
        <taxon>Klebsormidiophyceae</taxon>
        <taxon>Klebsormidiales</taxon>
        <taxon>Klebsormidiaceae</taxon>
        <taxon>Klebsormidium</taxon>
    </lineage>
</organism>
<reference evidence="2 3" key="1">
    <citation type="journal article" date="2014" name="Nat. Commun.">
        <title>Klebsormidium flaccidum genome reveals primary factors for plant terrestrial adaptation.</title>
        <authorList>
            <person name="Hori K."/>
            <person name="Maruyama F."/>
            <person name="Fujisawa T."/>
            <person name="Togashi T."/>
            <person name="Yamamoto N."/>
            <person name="Seo M."/>
            <person name="Sato S."/>
            <person name="Yamada T."/>
            <person name="Mori H."/>
            <person name="Tajima N."/>
            <person name="Moriyama T."/>
            <person name="Ikeuchi M."/>
            <person name="Watanabe M."/>
            <person name="Wada H."/>
            <person name="Kobayashi K."/>
            <person name="Saito M."/>
            <person name="Masuda T."/>
            <person name="Sasaki-Sekimoto Y."/>
            <person name="Mashiguchi K."/>
            <person name="Awai K."/>
            <person name="Shimojima M."/>
            <person name="Masuda S."/>
            <person name="Iwai M."/>
            <person name="Nobusawa T."/>
            <person name="Narise T."/>
            <person name="Kondo S."/>
            <person name="Saito H."/>
            <person name="Sato R."/>
            <person name="Murakawa M."/>
            <person name="Ihara Y."/>
            <person name="Oshima-Yamada Y."/>
            <person name="Ohtaka K."/>
            <person name="Satoh M."/>
            <person name="Sonobe K."/>
            <person name="Ishii M."/>
            <person name="Ohtani R."/>
            <person name="Kanamori-Sato M."/>
            <person name="Honoki R."/>
            <person name="Miyazaki D."/>
            <person name="Mochizuki H."/>
            <person name="Umetsu J."/>
            <person name="Higashi K."/>
            <person name="Shibata D."/>
            <person name="Kamiya Y."/>
            <person name="Sato N."/>
            <person name="Nakamura Y."/>
            <person name="Tabata S."/>
            <person name="Ida S."/>
            <person name="Kurokawa K."/>
            <person name="Ohta H."/>
        </authorList>
    </citation>
    <scope>NUCLEOTIDE SEQUENCE [LARGE SCALE GENOMIC DNA]</scope>
    <source>
        <strain evidence="2 3">NIES-2285</strain>
    </source>
</reference>
<evidence type="ECO:0000313" key="3">
    <source>
        <dbReference type="Proteomes" id="UP000054558"/>
    </source>
</evidence>
<accession>A0A1Y1HQ95</accession>
<protein>
    <submittedName>
        <fullName evidence="2">Uncharacterized protein</fullName>
    </submittedName>
</protein>
<sequence length="183" mass="18848">MQPVAALDSPYAAGLSFRLSLMFTPPHPVAAPSRKQRFKGRPFSNTSSAAGEGDPPSNPSSKRDDAARGGDVVEWLEGHVVGNGLPWLWVPRGGQGPAKAEIVDPDSARRGGLASKPFEGRLDGAGKNVSGKGGGRTVAFGTMLRRWASGAPHFGPSPPAATAGHRGSGLGLHTTVAIWAGKP</sequence>